<dbReference type="AlphaFoldDB" id="A0A3N0DQ43"/>
<accession>A0A3N0DQ43</accession>
<evidence type="ECO:0000313" key="2">
    <source>
        <dbReference type="Proteomes" id="UP000277094"/>
    </source>
</evidence>
<dbReference type="Proteomes" id="UP000277094">
    <property type="component" value="Unassembled WGS sequence"/>
</dbReference>
<dbReference type="RefSeq" id="WP_123235353.1">
    <property type="nucleotide sequence ID" value="NZ_RJSG01000003.1"/>
</dbReference>
<name>A0A3N0DQ43_9ACTN</name>
<evidence type="ECO:0000313" key="1">
    <source>
        <dbReference type="EMBL" id="RNL77767.1"/>
    </source>
</evidence>
<sequence length="140" mass="16130">MPSNDEQIQAILSYDAFRWAVENLPPGKTIDDVRFRELVTISEEDVLIHARRSGFPPSVVAEGEAARWAHDSICLVEDGDRWSIFYTERGERSDLATVESHAAAQSWVVHHLFENAKVSLNHRWWHAHPDERPKRISDMD</sequence>
<dbReference type="EMBL" id="RJSG01000003">
    <property type="protein sequence ID" value="RNL77767.1"/>
    <property type="molecule type" value="Genomic_DNA"/>
</dbReference>
<protein>
    <submittedName>
        <fullName evidence="1">Uncharacterized protein</fullName>
    </submittedName>
</protein>
<keyword evidence="2" id="KW-1185">Reference proteome</keyword>
<dbReference type="OrthoDB" id="5196941at2"/>
<reference evidence="1 2" key="1">
    <citation type="submission" date="2018-11" db="EMBL/GenBank/DDBJ databases">
        <authorList>
            <person name="Li F."/>
        </authorList>
    </citation>
    <scope>NUCLEOTIDE SEQUENCE [LARGE SCALE GENOMIC DNA]</scope>
    <source>
        <strain evidence="1 2">KIS18-7</strain>
    </source>
</reference>
<comment type="caution">
    <text evidence="1">The sequence shown here is derived from an EMBL/GenBank/DDBJ whole genome shotgun (WGS) entry which is preliminary data.</text>
</comment>
<organism evidence="1 2">
    <name type="scientific">Nocardioides marmorisolisilvae</name>
    <dbReference type="NCBI Taxonomy" id="1542737"/>
    <lineage>
        <taxon>Bacteria</taxon>
        <taxon>Bacillati</taxon>
        <taxon>Actinomycetota</taxon>
        <taxon>Actinomycetes</taxon>
        <taxon>Propionibacteriales</taxon>
        <taxon>Nocardioidaceae</taxon>
        <taxon>Nocardioides</taxon>
    </lineage>
</organism>
<proteinExistence type="predicted"/>
<gene>
    <name evidence="1" type="ORF">EFL95_17395</name>
</gene>